<dbReference type="InterPro" id="IPR007197">
    <property type="entry name" value="rSAM"/>
</dbReference>
<protein>
    <submittedName>
        <fullName evidence="8">AmmeMemoRadiSam system radical SAM enzyme</fullName>
    </submittedName>
</protein>
<evidence type="ECO:0000256" key="3">
    <source>
        <dbReference type="ARBA" id="ARBA00022723"/>
    </source>
</evidence>
<keyword evidence="1" id="KW-0004">4Fe-4S</keyword>
<dbReference type="GO" id="GO:0003824">
    <property type="term" value="F:catalytic activity"/>
    <property type="evidence" value="ECO:0007669"/>
    <property type="project" value="InterPro"/>
</dbReference>
<dbReference type="CDD" id="cd01335">
    <property type="entry name" value="Radical_SAM"/>
    <property type="match status" value="1"/>
</dbReference>
<dbReference type="Proteomes" id="UP000228886">
    <property type="component" value="Unassembled WGS sequence"/>
</dbReference>
<dbReference type="InterPro" id="IPR034457">
    <property type="entry name" value="Organic_radical-activating"/>
</dbReference>
<keyword evidence="3 6" id="KW-0479">Metal-binding</keyword>
<reference evidence="9" key="1">
    <citation type="submission" date="2017-09" db="EMBL/GenBank/DDBJ databases">
        <title>Depth-based differentiation of microbial function through sediment-hosted aquifers and enrichment of novel symbionts in the deep terrestrial subsurface.</title>
        <authorList>
            <person name="Probst A.J."/>
            <person name="Ladd B."/>
            <person name="Jarett J.K."/>
            <person name="Geller-Mcgrath D.E."/>
            <person name="Sieber C.M.K."/>
            <person name="Emerson J.B."/>
            <person name="Anantharaman K."/>
            <person name="Thomas B.C."/>
            <person name="Malmstrom R."/>
            <person name="Stieglmeier M."/>
            <person name="Klingl A."/>
            <person name="Woyke T."/>
            <person name="Ryan C.M."/>
            <person name="Banfield J.F."/>
        </authorList>
    </citation>
    <scope>NUCLEOTIDE SEQUENCE [LARGE SCALE GENOMIC DNA]</scope>
</reference>
<feature type="binding site" evidence="6">
    <location>
        <position position="89"/>
    </location>
    <ligand>
        <name>[4Fe-4S] cluster</name>
        <dbReference type="ChEBI" id="CHEBI:49883"/>
        <note>4Fe-4S-S-AdoMet</note>
    </ligand>
</feature>
<proteinExistence type="predicted"/>
<accession>A0A2M7E829</accession>
<dbReference type="NCBIfam" id="TIGR04337">
    <property type="entry name" value="AmmeMemoSam_rS"/>
    <property type="match status" value="1"/>
</dbReference>
<dbReference type="PROSITE" id="PS51918">
    <property type="entry name" value="RADICAL_SAM"/>
    <property type="match status" value="1"/>
</dbReference>
<dbReference type="SMART" id="SM00729">
    <property type="entry name" value="Elp3"/>
    <property type="match status" value="1"/>
</dbReference>
<keyword evidence="4 6" id="KW-0408">Iron</keyword>
<feature type="binding site" evidence="6">
    <location>
        <position position="82"/>
    </location>
    <ligand>
        <name>[4Fe-4S] cluster</name>
        <dbReference type="ChEBI" id="CHEBI:49883"/>
        <note>4Fe-4S-S-AdoMet</note>
    </ligand>
</feature>
<comment type="caution">
    <text evidence="8">The sequence shown here is derived from an EMBL/GenBank/DDBJ whole genome shotgun (WGS) entry which is preliminary data.</text>
</comment>
<dbReference type="PANTHER" id="PTHR30352">
    <property type="entry name" value="PYRUVATE FORMATE-LYASE-ACTIVATING ENZYME"/>
    <property type="match status" value="1"/>
</dbReference>
<comment type="cofactor">
    <cofactor evidence="6">
        <name>[4Fe-4S] cluster</name>
        <dbReference type="ChEBI" id="CHEBI:49883"/>
    </cofactor>
    <text evidence="6">Binds 1 [4Fe-4S] cluster. The cluster is coordinated with 3 cysteines and an exchangeable S-adenosyl-L-methionine.</text>
</comment>
<dbReference type="PIRSF" id="PIRSF004869">
    <property type="entry name" value="PflX_prd"/>
    <property type="match status" value="1"/>
</dbReference>
<evidence type="ECO:0000313" key="8">
    <source>
        <dbReference type="EMBL" id="PIV63907.1"/>
    </source>
</evidence>
<dbReference type="SUPFAM" id="SSF102114">
    <property type="entry name" value="Radical SAM enzymes"/>
    <property type="match status" value="1"/>
</dbReference>
<gene>
    <name evidence="8" type="primary">amrS</name>
    <name evidence="8" type="ORF">COS11_04945</name>
</gene>
<evidence type="ECO:0000259" key="7">
    <source>
        <dbReference type="PROSITE" id="PS51918"/>
    </source>
</evidence>
<dbReference type="InterPro" id="IPR013785">
    <property type="entry name" value="Aldolase_TIM"/>
</dbReference>
<dbReference type="Pfam" id="PF04055">
    <property type="entry name" value="Radical_SAM"/>
    <property type="match status" value="1"/>
</dbReference>
<dbReference type="GO" id="GO:0051539">
    <property type="term" value="F:4 iron, 4 sulfur cluster binding"/>
    <property type="evidence" value="ECO:0007669"/>
    <property type="project" value="UniProtKB-KW"/>
</dbReference>
<keyword evidence="5 6" id="KW-0411">Iron-sulfur</keyword>
<dbReference type="SFLD" id="SFLDG01101">
    <property type="entry name" value="Uncharacterised_Radical_SAM_Su"/>
    <property type="match status" value="1"/>
</dbReference>
<dbReference type="Gene3D" id="3.20.20.70">
    <property type="entry name" value="Aldolase class I"/>
    <property type="match status" value="1"/>
</dbReference>
<evidence type="ECO:0000256" key="1">
    <source>
        <dbReference type="ARBA" id="ARBA00022485"/>
    </source>
</evidence>
<dbReference type="InterPro" id="IPR006638">
    <property type="entry name" value="Elp3/MiaA/NifB-like_rSAM"/>
</dbReference>
<evidence type="ECO:0000256" key="4">
    <source>
        <dbReference type="ARBA" id="ARBA00023004"/>
    </source>
</evidence>
<evidence type="ECO:0000256" key="6">
    <source>
        <dbReference type="PIRSR" id="PIRSR004869-50"/>
    </source>
</evidence>
<keyword evidence="2 6" id="KW-0949">S-adenosyl-L-methionine</keyword>
<evidence type="ECO:0000256" key="5">
    <source>
        <dbReference type="ARBA" id="ARBA00023014"/>
    </source>
</evidence>
<dbReference type="InterPro" id="IPR027596">
    <property type="entry name" value="AmmeMemoSam_rS"/>
</dbReference>
<name>A0A2M7E829_9BACT</name>
<feature type="binding site" evidence="6">
    <location>
        <position position="86"/>
    </location>
    <ligand>
        <name>[4Fe-4S] cluster</name>
        <dbReference type="ChEBI" id="CHEBI:49883"/>
        <note>4Fe-4S-S-AdoMet</note>
    </ligand>
</feature>
<dbReference type="GO" id="GO:0046872">
    <property type="term" value="F:metal ion binding"/>
    <property type="evidence" value="ECO:0007669"/>
    <property type="project" value="UniProtKB-KW"/>
</dbReference>
<dbReference type="AlphaFoldDB" id="A0A2M7E829"/>
<dbReference type="PANTHER" id="PTHR30352:SF5">
    <property type="entry name" value="PYRUVATE FORMATE-LYASE 1-ACTIVATING ENZYME"/>
    <property type="match status" value="1"/>
</dbReference>
<dbReference type="InterPro" id="IPR016431">
    <property type="entry name" value="Pyrv-formate_lyase-activ_prd"/>
</dbReference>
<evidence type="ECO:0000313" key="9">
    <source>
        <dbReference type="Proteomes" id="UP000228886"/>
    </source>
</evidence>
<evidence type="ECO:0000256" key="2">
    <source>
        <dbReference type="ARBA" id="ARBA00022691"/>
    </source>
</evidence>
<dbReference type="SFLD" id="SFLDS00029">
    <property type="entry name" value="Radical_SAM"/>
    <property type="match status" value="1"/>
</dbReference>
<feature type="domain" description="Radical SAM core" evidence="7">
    <location>
        <begin position="67"/>
        <end position="288"/>
    </location>
</feature>
<dbReference type="EMBL" id="PETL01000234">
    <property type="protein sequence ID" value="PIV63907.1"/>
    <property type="molecule type" value="Genomic_DNA"/>
</dbReference>
<sequence length="336" mass="38024">MKEAFLYEKIKEKRVKCNLCSHHCLIEEGKRGICGVRENRGGMLCSLVYERAVANNIDPIEKKPFFHFFPGSFAFSIATIGCNFRCSFCQNDDISQFPREKREIIGEVLSPEKIVSSAKKNNCKSISYTYTEPTVFFEYAYETAKIAKKEGIKNNFVTNGYISEEALKLISPYLDAANVDLKSFKQDFYQKFCGAKLQPVLNSLKLMKNLGIWVEVTTLIIPGLNDSEDELKEIANFVFSLGKETPWHLSRFYPHYKLADLPPTPVETLHQAREIGKSADLKYVYSGNVPGDEGENTFCPDCGKMVIKRYGFQTLENRLKQGKCPNCGTKIAGIGM</sequence>
<organism evidence="8 9">
    <name type="scientific">bacterium (Candidatus Ratteibacteria) CG01_land_8_20_14_3_00_40_19</name>
    <dbReference type="NCBI Taxonomy" id="2014290"/>
    <lineage>
        <taxon>Bacteria</taxon>
        <taxon>Candidatus Ratteibacteria</taxon>
    </lineage>
</organism>
<dbReference type="InterPro" id="IPR058240">
    <property type="entry name" value="rSAM_sf"/>
</dbReference>